<reference evidence="8 9" key="1">
    <citation type="submission" date="2020-12" db="EMBL/GenBank/DDBJ databases">
        <title>Novel Thalassolituus-related marine hydrocarbonoclastic bacteria mediated algae-derived hydrocarbons mineralization in twilight zone of the northern South China Sea.</title>
        <authorList>
            <person name="Dong C."/>
        </authorList>
    </citation>
    <scope>NUCLEOTIDE SEQUENCE [LARGE SCALE GENOMIC DNA]</scope>
    <source>
        <strain evidence="8 9">IMCC1826</strain>
    </source>
</reference>
<feature type="transmembrane region" description="Helical" evidence="6">
    <location>
        <begin position="87"/>
        <end position="107"/>
    </location>
</feature>
<feature type="transmembrane region" description="Helical" evidence="6">
    <location>
        <begin position="267"/>
        <end position="284"/>
    </location>
</feature>
<dbReference type="Proteomes" id="UP000714380">
    <property type="component" value="Unassembled WGS sequence"/>
</dbReference>
<dbReference type="SUPFAM" id="SSF103481">
    <property type="entry name" value="Multidrug resistance efflux transporter EmrE"/>
    <property type="match status" value="2"/>
</dbReference>
<feature type="transmembrane region" description="Helical" evidence="6">
    <location>
        <begin position="173"/>
        <end position="193"/>
    </location>
</feature>
<feature type="transmembrane region" description="Helical" evidence="6">
    <location>
        <begin position="58"/>
        <end position="80"/>
    </location>
</feature>
<dbReference type="InterPro" id="IPR050638">
    <property type="entry name" value="AA-Vitamin_Transporters"/>
</dbReference>
<feature type="domain" description="EamA" evidence="7">
    <location>
        <begin position="2"/>
        <end position="130"/>
    </location>
</feature>
<dbReference type="InterPro" id="IPR000620">
    <property type="entry name" value="EamA_dom"/>
</dbReference>
<keyword evidence="9" id="KW-1185">Reference proteome</keyword>
<evidence type="ECO:0000256" key="5">
    <source>
        <dbReference type="ARBA" id="ARBA00023136"/>
    </source>
</evidence>
<evidence type="ECO:0000313" key="9">
    <source>
        <dbReference type="Proteomes" id="UP000714380"/>
    </source>
</evidence>
<dbReference type="PANTHER" id="PTHR32322:SF2">
    <property type="entry name" value="EAMA DOMAIN-CONTAINING PROTEIN"/>
    <property type="match status" value="1"/>
</dbReference>
<accession>A0ABS7ZS34</accession>
<dbReference type="InterPro" id="IPR037185">
    <property type="entry name" value="EmrE-like"/>
</dbReference>
<keyword evidence="5 6" id="KW-0472">Membrane</keyword>
<evidence type="ECO:0000256" key="2">
    <source>
        <dbReference type="ARBA" id="ARBA00007362"/>
    </source>
</evidence>
<feature type="transmembrane region" description="Helical" evidence="6">
    <location>
        <begin position="113"/>
        <end position="136"/>
    </location>
</feature>
<keyword evidence="4 6" id="KW-1133">Transmembrane helix</keyword>
<evidence type="ECO:0000256" key="3">
    <source>
        <dbReference type="ARBA" id="ARBA00022692"/>
    </source>
</evidence>
<organism evidence="8 9">
    <name type="scientific">Thalassolituus marinus</name>
    <dbReference type="NCBI Taxonomy" id="671053"/>
    <lineage>
        <taxon>Bacteria</taxon>
        <taxon>Pseudomonadati</taxon>
        <taxon>Pseudomonadota</taxon>
        <taxon>Gammaproteobacteria</taxon>
        <taxon>Oceanospirillales</taxon>
        <taxon>Oceanospirillaceae</taxon>
        <taxon>Thalassolituus</taxon>
    </lineage>
</organism>
<dbReference type="EMBL" id="JAEDAH010000078">
    <property type="protein sequence ID" value="MCA6064420.1"/>
    <property type="molecule type" value="Genomic_DNA"/>
</dbReference>
<feature type="domain" description="EamA" evidence="7">
    <location>
        <begin position="145"/>
        <end position="283"/>
    </location>
</feature>
<protein>
    <submittedName>
        <fullName evidence="8">DMT family transporter</fullName>
    </submittedName>
</protein>
<comment type="subcellular location">
    <subcellularLocation>
        <location evidence="1">Membrane</location>
        <topology evidence="1">Multi-pass membrane protein</topology>
    </subcellularLocation>
</comment>
<evidence type="ECO:0000256" key="6">
    <source>
        <dbReference type="SAM" id="Phobius"/>
    </source>
</evidence>
<comment type="similarity">
    <text evidence="2">Belongs to the EamA transporter family.</text>
</comment>
<dbReference type="Pfam" id="PF00892">
    <property type="entry name" value="EamA"/>
    <property type="match status" value="2"/>
</dbReference>
<evidence type="ECO:0000256" key="1">
    <source>
        <dbReference type="ARBA" id="ARBA00004141"/>
    </source>
</evidence>
<feature type="transmembrane region" description="Helical" evidence="6">
    <location>
        <begin position="243"/>
        <end position="260"/>
    </location>
</feature>
<comment type="caution">
    <text evidence="8">The sequence shown here is derived from an EMBL/GenBank/DDBJ whole genome shotgun (WGS) entry which is preliminary data.</text>
</comment>
<dbReference type="Gene3D" id="1.10.3730.20">
    <property type="match status" value="1"/>
</dbReference>
<proteinExistence type="inferred from homology"/>
<evidence type="ECO:0000256" key="4">
    <source>
        <dbReference type="ARBA" id="ARBA00022989"/>
    </source>
</evidence>
<dbReference type="PANTHER" id="PTHR32322">
    <property type="entry name" value="INNER MEMBRANE TRANSPORTER"/>
    <property type="match status" value="1"/>
</dbReference>
<dbReference type="RefSeq" id="WP_225675379.1">
    <property type="nucleotide sequence ID" value="NZ_JAEDAH010000078.1"/>
</dbReference>
<feature type="transmembrane region" description="Helical" evidence="6">
    <location>
        <begin position="148"/>
        <end position="167"/>
    </location>
</feature>
<name>A0ABS7ZS34_9GAMM</name>
<gene>
    <name evidence="8" type="ORF">I9W95_12460</name>
</gene>
<evidence type="ECO:0000313" key="8">
    <source>
        <dbReference type="EMBL" id="MCA6064420.1"/>
    </source>
</evidence>
<keyword evidence="3 6" id="KW-0812">Transmembrane</keyword>
<evidence type="ECO:0000259" key="7">
    <source>
        <dbReference type="Pfam" id="PF00892"/>
    </source>
</evidence>
<sequence>MIFALLSALAWSLLDLLRKYLSSQTTPLSLAVWLALGVTPLYAVSWVASGSAMPESDYWLPGSLSVLAAAVASFSFIKALSIGRMAILIPVLSFTPVVAAILSWVLLGDIPDNVQLAAMAVIVVTIFVLNGGWNLLRDPTHAGPGFGLMLLVSLCWGMVIVLDKWALASAPLAFHGFLQSAGMVLLLCLALAVRPGEQRRVVGVPVYQGHIGLLMLAVVTFATAVSLQWLALAHVHAGVLETIKRGTGILGAALWGAWLFREQVGRIQLLLMGVIIVATAVLSLT</sequence>